<keyword evidence="1" id="KW-0812">Transmembrane</keyword>
<keyword evidence="1" id="KW-1133">Transmembrane helix</keyword>
<dbReference type="AlphaFoldDB" id="A0A0U1DXC7"/>
<sequence length="87" mass="9578">MHALMILAGTLIPLFASLIVSAEWGRVWRAVFIGTFLSLLSLAILIFIERYNEGGLILIATVVGLPFIFGFAFVGTTVGRMMHKPRI</sequence>
<keyword evidence="1" id="KW-0472">Membrane</keyword>
<protein>
    <submittedName>
        <fullName evidence="2">Uncharacterized protein</fullName>
    </submittedName>
</protein>
<dbReference type="RefSeq" id="WP_030092974.1">
    <property type="nucleotide sequence ID" value="NZ_CTEC01000005.1"/>
</dbReference>
<name>A0A0U1DXC7_9MYCO</name>
<reference evidence="3" key="1">
    <citation type="submission" date="2015-03" db="EMBL/GenBank/DDBJ databases">
        <authorList>
            <person name="Urmite Genomes"/>
        </authorList>
    </citation>
    <scope>NUCLEOTIDE SEQUENCE [LARGE SCALE GENOMIC DNA]</scope>
    <source>
        <strain evidence="3">CSUR P1344</strain>
    </source>
</reference>
<organism evidence="2 3">
    <name type="scientific">Mycobacterium europaeum</name>
    <dbReference type="NCBI Taxonomy" id="761804"/>
    <lineage>
        <taxon>Bacteria</taxon>
        <taxon>Bacillati</taxon>
        <taxon>Actinomycetota</taxon>
        <taxon>Actinomycetes</taxon>
        <taxon>Mycobacteriales</taxon>
        <taxon>Mycobacteriaceae</taxon>
        <taxon>Mycobacterium</taxon>
        <taxon>Mycobacterium simiae complex</taxon>
    </lineage>
</organism>
<dbReference type="Proteomes" id="UP000199601">
    <property type="component" value="Unassembled WGS sequence"/>
</dbReference>
<proteinExistence type="predicted"/>
<dbReference type="EMBL" id="CTEC01000005">
    <property type="protein sequence ID" value="CQD23404.1"/>
    <property type="molecule type" value="Genomic_DNA"/>
</dbReference>
<feature type="transmembrane region" description="Helical" evidence="1">
    <location>
        <begin position="31"/>
        <end position="48"/>
    </location>
</feature>
<feature type="transmembrane region" description="Helical" evidence="1">
    <location>
        <begin position="55"/>
        <end position="74"/>
    </location>
</feature>
<accession>A0A0U1DXC7</accession>
<gene>
    <name evidence="2" type="ORF">BN000_05849</name>
</gene>
<keyword evidence="3" id="KW-1185">Reference proteome</keyword>
<evidence type="ECO:0000313" key="3">
    <source>
        <dbReference type="Proteomes" id="UP000199601"/>
    </source>
</evidence>
<evidence type="ECO:0000313" key="2">
    <source>
        <dbReference type="EMBL" id="CQD23404.1"/>
    </source>
</evidence>
<evidence type="ECO:0000256" key="1">
    <source>
        <dbReference type="SAM" id="Phobius"/>
    </source>
</evidence>